<organism evidence="2 3">
    <name type="scientific">Agrilutibacter solisilvae</name>
    <dbReference type="NCBI Taxonomy" id="2763317"/>
    <lineage>
        <taxon>Bacteria</taxon>
        <taxon>Pseudomonadati</taxon>
        <taxon>Pseudomonadota</taxon>
        <taxon>Gammaproteobacteria</taxon>
        <taxon>Lysobacterales</taxon>
        <taxon>Lysobacteraceae</taxon>
        <taxon>Agrilutibacter</taxon>
    </lineage>
</organism>
<evidence type="ECO:0000256" key="1">
    <source>
        <dbReference type="SAM" id="Coils"/>
    </source>
</evidence>
<dbReference type="Proteomes" id="UP000639274">
    <property type="component" value="Chromosome"/>
</dbReference>
<feature type="coiled-coil region" evidence="1">
    <location>
        <begin position="41"/>
        <end position="79"/>
    </location>
</feature>
<evidence type="ECO:0000313" key="2">
    <source>
        <dbReference type="EMBL" id="QSX78108.1"/>
    </source>
</evidence>
<dbReference type="AlphaFoldDB" id="A0A974Y036"/>
<keyword evidence="1" id="KW-0175">Coiled coil</keyword>
<dbReference type="RefSeq" id="WP_200613322.1">
    <property type="nucleotide sequence ID" value="NZ_CP071518.1"/>
</dbReference>
<sequence length="156" mass="17536">MSTAMLAVFEAAEGLKLAADLIKSAMAAGDALDKAEMRFKLADALNALADAKNSVTDAKEELQQAYKELDEMHEKLKLKAKTVRFKDGYYELDGEGAASGDPYCSKCWEVDHRLVHLVRGDRTEQFTYCPSCKQKYSRWATPFELDAEIRKKYEPA</sequence>
<evidence type="ECO:0000313" key="3">
    <source>
        <dbReference type="Proteomes" id="UP000639274"/>
    </source>
</evidence>
<reference evidence="2 3" key="1">
    <citation type="submission" date="2021-03" db="EMBL/GenBank/DDBJ databases">
        <title>Lysobacter sp. nov. isolated from soil of gangwondo yeongwol, south Korea.</title>
        <authorList>
            <person name="Kim K.R."/>
            <person name="Kim K.H."/>
            <person name="Jeon C.O."/>
        </authorList>
    </citation>
    <scope>NUCLEOTIDE SEQUENCE [LARGE SCALE GENOMIC DNA]</scope>
    <source>
        <strain evidence="2 3">R19</strain>
    </source>
</reference>
<protein>
    <submittedName>
        <fullName evidence="2">Uncharacterized protein</fullName>
    </submittedName>
</protein>
<keyword evidence="3" id="KW-1185">Reference proteome</keyword>
<name>A0A974Y036_9GAMM</name>
<dbReference type="EMBL" id="CP071518">
    <property type="protein sequence ID" value="QSX78108.1"/>
    <property type="molecule type" value="Genomic_DNA"/>
</dbReference>
<accession>A0A974Y036</accession>
<proteinExistence type="predicted"/>
<gene>
    <name evidence="2" type="ORF">I8J32_015635</name>
</gene>
<dbReference type="KEGG" id="lsf:I8J32_015635"/>